<gene>
    <name evidence="2" type="ORF">SLEP1_g49696</name>
</gene>
<sequence length="247" mass="27926">MCGLLQHPIKKFVAHQSPDYIIADFMVGCAVDISRECQVPLLLFSVFSSATTVFVGPPEHCDDRELMRPSPESLTTPPQWVDFPSLVAYRHFEAIENHSDPYEVFFQRLAKLYSACRAEAIRSCTEFEGNYLIALQKMMGSKPVIPVGLLPPPQETIETLDESWVKIFQWLDEKKSKTVVFVCFGSECKLTGDEIHEIAYGVEISGLPFLWALRKPHWVPPDEEDVNVALPEGFTKRTAKQGLVYMG</sequence>
<dbReference type="PANTHER" id="PTHR48049:SF57">
    <property type="entry name" value="UDP-GLYCOSYLTRANSFERASE 91C1-LIKE"/>
    <property type="match status" value="1"/>
</dbReference>
<comment type="similarity">
    <text evidence="1">Belongs to the UDP-glycosyltransferase family.</text>
</comment>
<dbReference type="Proteomes" id="UP001054252">
    <property type="component" value="Unassembled WGS sequence"/>
</dbReference>
<evidence type="ECO:0000256" key="1">
    <source>
        <dbReference type="ARBA" id="ARBA00009995"/>
    </source>
</evidence>
<proteinExistence type="inferred from homology"/>
<name>A0AAV5LXM1_9ROSI</name>
<dbReference type="SUPFAM" id="SSF53756">
    <property type="entry name" value="UDP-Glycosyltransferase/glycogen phosphorylase"/>
    <property type="match status" value="1"/>
</dbReference>
<keyword evidence="3" id="KW-1185">Reference proteome</keyword>
<dbReference type="AlphaFoldDB" id="A0AAV5LXM1"/>
<evidence type="ECO:0000313" key="2">
    <source>
        <dbReference type="EMBL" id="GKV42274.1"/>
    </source>
</evidence>
<comment type="caution">
    <text evidence="2">The sequence shown here is derived from an EMBL/GenBank/DDBJ whole genome shotgun (WGS) entry which is preliminary data.</text>
</comment>
<accession>A0AAV5LXM1</accession>
<dbReference type="InterPro" id="IPR050481">
    <property type="entry name" value="UDP-glycosyltransf_plant"/>
</dbReference>
<dbReference type="GO" id="GO:0035251">
    <property type="term" value="F:UDP-glucosyltransferase activity"/>
    <property type="evidence" value="ECO:0007669"/>
    <property type="project" value="InterPro"/>
</dbReference>
<evidence type="ECO:0000313" key="3">
    <source>
        <dbReference type="Proteomes" id="UP001054252"/>
    </source>
</evidence>
<dbReference type="EMBL" id="BPVZ01000157">
    <property type="protein sequence ID" value="GKV42274.1"/>
    <property type="molecule type" value="Genomic_DNA"/>
</dbReference>
<reference evidence="2 3" key="1">
    <citation type="journal article" date="2021" name="Commun. Biol.">
        <title>The genome of Shorea leprosula (Dipterocarpaceae) highlights the ecological relevance of drought in aseasonal tropical rainforests.</title>
        <authorList>
            <person name="Ng K.K.S."/>
            <person name="Kobayashi M.J."/>
            <person name="Fawcett J.A."/>
            <person name="Hatakeyama M."/>
            <person name="Paape T."/>
            <person name="Ng C.H."/>
            <person name="Ang C.C."/>
            <person name="Tnah L.H."/>
            <person name="Lee C.T."/>
            <person name="Nishiyama T."/>
            <person name="Sese J."/>
            <person name="O'Brien M.J."/>
            <person name="Copetti D."/>
            <person name="Mohd Noor M.I."/>
            <person name="Ong R.C."/>
            <person name="Putra M."/>
            <person name="Sireger I.Z."/>
            <person name="Indrioko S."/>
            <person name="Kosugi Y."/>
            <person name="Izuno A."/>
            <person name="Isagi Y."/>
            <person name="Lee S.L."/>
            <person name="Shimizu K.K."/>
        </authorList>
    </citation>
    <scope>NUCLEOTIDE SEQUENCE [LARGE SCALE GENOMIC DNA]</scope>
    <source>
        <strain evidence="2">214</strain>
    </source>
</reference>
<protein>
    <submittedName>
        <fullName evidence="2">Uncharacterized protein</fullName>
    </submittedName>
</protein>
<dbReference type="PANTHER" id="PTHR48049">
    <property type="entry name" value="GLYCOSYLTRANSFERASE"/>
    <property type="match status" value="1"/>
</dbReference>
<dbReference type="Gene3D" id="3.40.50.2000">
    <property type="entry name" value="Glycogen Phosphorylase B"/>
    <property type="match status" value="2"/>
</dbReference>
<organism evidence="2 3">
    <name type="scientific">Rubroshorea leprosula</name>
    <dbReference type="NCBI Taxonomy" id="152421"/>
    <lineage>
        <taxon>Eukaryota</taxon>
        <taxon>Viridiplantae</taxon>
        <taxon>Streptophyta</taxon>
        <taxon>Embryophyta</taxon>
        <taxon>Tracheophyta</taxon>
        <taxon>Spermatophyta</taxon>
        <taxon>Magnoliopsida</taxon>
        <taxon>eudicotyledons</taxon>
        <taxon>Gunneridae</taxon>
        <taxon>Pentapetalae</taxon>
        <taxon>rosids</taxon>
        <taxon>malvids</taxon>
        <taxon>Malvales</taxon>
        <taxon>Dipterocarpaceae</taxon>
        <taxon>Rubroshorea</taxon>
    </lineage>
</organism>